<protein>
    <submittedName>
        <fullName evidence="1">Pyridoxal reductase, chloroplastic</fullName>
    </submittedName>
</protein>
<reference evidence="1 2" key="1">
    <citation type="submission" date="2018-09" db="EMBL/GenBank/DDBJ databases">
        <title>A high-quality reference genome of wild soybean provides a powerful tool to mine soybean genomes.</title>
        <authorList>
            <person name="Xie M."/>
            <person name="Chung C.Y.L."/>
            <person name="Li M.-W."/>
            <person name="Wong F.-L."/>
            <person name="Chan T.-F."/>
            <person name="Lam H.-M."/>
        </authorList>
    </citation>
    <scope>NUCLEOTIDE SEQUENCE [LARGE SCALE GENOMIC DNA]</scope>
    <source>
        <strain evidence="2">cv. W05</strain>
        <tissue evidence="1">Hypocotyl of etiolated seedlings</tissue>
    </source>
</reference>
<keyword evidence="2" id="KW-1185">Reference proteome</keyword>
<dbReference type="EMBL" id="QZWG01000004">
    <property type="protein sequence ID" value="RZC17941.1"/>
    <property type="molecule type" value="Genomic_DNA"/>
</dbReference>
<name>A0A445L4C0_GLYSO</name>
<gene>
    <name evidence="1" type="ORF">D0Y65_010580</name>
</gene>
<dbReference type="AlphaFoldDB" id="A0A445L4C0"/>
<dbReference type="SUPFAM" id="SSF51430">
    <property type="entry name" value="NAD(P)-linked oxidoreductase"/>
    <property type="match status" value="1"/>
</dbReference>
<evidence type="ECO:0000313" key="1">
    <source>
        <dbReference type="EMBL" id="RZC17941.1"/>
    </source>
</evidence>
<evidence type="ECO:0000313" key="2">
    <source>
        <dbReference type="Proteomes" id="UP000289340"/>
    </source>
</evidence>
<sequence>MCGVVWCGVMSSNKVASMVGWLWQVKMGPLSVSPMRFGTWAWGTTASISLIFDTADSYGTGKLNGQGEKLLGRLFENFKQKGSQRERVIATKFAAYPWRLTPGQFVNACRYLFVPIILSNPSSASFPDSHDKYLLDLFSLFMIWMK</sequence>
<dbReference type="Proteomes" id="UP000289340">
    <property type="component" value="Chromosome 4"/>
</dbReference>
<comment type="caution">
    <text evidence="1">The sequence shown here is derived from an EMBL/GenBank/DDBJ whole genome shotgun (WGS) entry which is preliminary data.</text>
</comment>
<dbReference type="InterPro" id="IPR036812">
    <property type="entry name" value="NAD(P)_OxRdtase_dom_sf"/>
</dbReference>
<dbReference type="Gene3D" id="3.20.20.100">
    <property type="entry name" value="NADP-dependent oxidoreductase domain"/>
    <property type="match status" value="1"/>
</dbReference>
<accession>A0A445L4C0</accession>
<organism evidence="1 2">
    <name type="scientific">Glycine soja</name>
    <name type="common">Wild soybean</name>
    <dbReference type="NCBI Taxonomy" id="3848"/>
    <lineage>
        <taxon>Eukaryota</taxon>
        <taxon>Viridiplantae</taxon>
        <taxon>Streptophyta</taxon>
        <taxon>Embryophyta</taxon>
        <taxon>Tracheophyta</taxon>
        <taxon>Spermatophyta</taxon>
        <taxon>Magnoliopsida</taxon>
        <taxon>eudicotyledons</taxon>
        <taxon>Gunneridae</taxon>
        <taxon>Pentapetalae</taxon>
        <taxon>rosids</taxon>
        <taxon>fabids</taxon>
        <taxon>Fabales</taxon>
        <taxon>Fabaceae</taxon>
        <taxon>Papilionoideae</taxon>
        <taxon>50 kb inversion clade</taxon>
        <taxon>NPAAA clade</taxon>
        <taxon>indigoferoid/millettioid clade</taxon>
        <taxon>Phaseoleae</taxon>
        <taxon>Glycine</taxon>
        <taxon>Glycine subgen. Soja</taxon>
    </lineage>
</organism>
<proteinExistence type="predicted"/>